<proteinExistence type="predicted"/>
<accession>A0AAQ4EAX7</accession>
<evidence type="ECO:0000313" key="1">
    <source>
        <dbReference type="EMBL" id="KAK8771937.1"/>
    </source>
</evidence>
<evidence type="ECO:0000313" key="2">
    <source>
        <dbReference type="Proteomes" id="UP001321473"/>
    </source>
</evidence>
<name>A0AAQ4EAX7_AMBAM</name>
<protein>
    <submittedName>
        <fullName evidence="1">Uncharacterized protein</fullName>
    </submittedName>
</protein>
<comment type="caution">
    <text evidence="1">The sequence shown here is derived from an EMBL/GenBank/DDBJ whole genome shotgun (WGS) entry which is preliminary data.</text>
</comment>
<reference evidence="1 2" key="1">
    <citation type="journal article" date="2023" name="Arcadia Sci">
        <title>De novo assembly of a long-read Amblyomma americanum tick genome.</title>
        <authorList>
            <person name="Chou S."/>
            <person name="Poskanzer K.E."/>
            <person name="Rollins M."/>
            <person name="Thuy-Boun P.S."/>
        </authorList>
    </citation>
    <scope>NUCLEOTIDE SEQUENCE [LARGE SCALE GENOMIC DNA]</scope>
    <source>
        <strain evidence="1">F_SG_1</strain>
        <tissue evidence="1">Salivary glands</tissue>
    </source>
</reference>
<keyword evidence="2" id="KW-1185">Reference proteome</keyword>
<gene>
    <name evidence="1" type="ORF">V5799_024817</name>
</gene>
<dbReference type="EMBL" id="JARKHS020019071">
    <property type="protein sequence ID" value="KAK8771937.1"/>
    <property type="molecule type" value="Genomic_DNA"/>
</dbReference>
<dbReference type="AlphaFoldDB" id="A0AAQ4EAX7"/>
<organism evidence="1 2">
    <name type="scientific">Amblyomma americanum</name>
    <name type="common">Lone star tick</name>
    <dbReference type="NCBI Taxonomy" id="6943"/>
    <lineage>
        <taxon>Eukaryota</taxon>
        <taxon>Metazoa</taxon>
        <taxon>Ecdysozoa</taxon>
        <taxon>Arthropoda</taxon>
        <taxon>Chelicerata</taxon>
        <taxon>Arachnida</taxon>
        <taxon>Acari</taxon>
        <taxon>Parasitiformes</taxon>
        <taxon>Ixodida</taxon>
        <taxon>Ixodoidea</taxon>
        <taxon>Ixodidae</taxon>
        <taxon>Amblyomminae</taxon>
        <taxon>Amblyomma</taxon>
    </lineage>
</organism>
<dbReference type="Proteomes" id="UP001321473">
    <property type="component" value="Unassembled WGS sequence"/>
</dbReference>
<sequence length="92" mass="9683">MASRRSAGFLDGRKPSCSHVFAQPLAARAQAPARGSSCSHHWAVVDFVATDSWQLARAPRPAHIIPFETDAAARGASQASFAAADFKAMGDS</sequence>